<name>E9HSW2_DAPPU</name>
<protein>
    <submittedName>
        <fullName evidence="1">Uncharacterized protein</fullName>
    </submittedName>
</protein>
<dbReference type="KEGG" id="dpx:DAPPUDRAFT_265111"/>
<accession>E9HSW2</accession>
<sequence>MYCQSTNWNQNVDAVRIFVKTSEVYPSLKYIQTVSVELILITPLNQYYVIGREEAMLARWVVLVPVSKLFFMTAASPSREIQCTSPIIPFKLKIGDAIHGDILP</sequence>
<gene>
    <name evidence="1" type="ORF">DAPPUDRAFT_265111</name>
</gene>
<dbReference type="Proteomes" id="UP000000305">
    <property type="component" value="Unassembled WGS sequence"/>
</dbReference>
<evidence type="ECO:0000313" key="2">
    <source>
        <dbReference type="Proteomes" id="UP000000305"/>
    </source>
</evidence>
<reference evidence="1 2" key="1">
    <citation type="journal article" date="2011" name="Science">
        <title>The ecoresponsive genome of Daphnia pulex.</title>
        <authorList>
            <person name="Colbourne J.K."/>
            <person name="Pfrender M.E."/>
            <person name="Gilbert D."/>
            <person name="Thomas W.K."/>
            <person name="Tucker A."/>
            <person name="Oakley T.H."/>
            <person name="Tokishita S."/>
            <person name="Aerts A."/>
            <person name="Arnold G.J."/>
            <person name="Basu M.K."/>
            <person name="Bauer D.J."/>
            <person name="Caceres C.E."/>
            <person name="Carmel L."/>
            <person name="Casola C."/>
            <person name="Choi J.H."/>
            <person name="Detter J.C."/>
            <person name="Dong Q."/>
            <person name="Dusheyko S."/>
            <person name="Eads B.D."/>
            <person name="Frohlich T."/>
            <person name="Geiler-Samerotte K.A."/>
            <person name="Gerlach D."/>
            <person name="Hatcher P."/>
            <person name="Jogdeo S."/>
            <person name="Krijgsveld J."/>
            <person name="Kriventseva E.V."/>
            <person name="Kultz D."/>
            <person name="Laforsch C."/>
            <person name="Lindquist E."/>
            <person name="Lopez J."/>
            <person name="Manak J.R."/>
            <person name="Muller J."/>
            <person name="Pangilinan J."/>
            <person name="Patwardhan R.P."/>
            <person name="Pitluck S."/>
            <person name="Pritham E.J."/>
            <person name="Rechtsteiner A."/>
            <person name="Rho M."/>
            <person name="Rogozin I.B."/>
            <person name="Sakarya O."/>
            <person name="Salamov A."/>
            <person name="Schaack S."/>
            <person name="Shapiro H."/>
            <person name="Shiga Y."/>
            <person name="Skalitzky C."/>
            <person name="Smith Z."/>
            <person name="Souvorov A."/>
            <person name="Sung W."/>
            <person name="Tang Z."/>
            <person name="Tsuchiya D."/>
            <person name="Tu H."/>
            <person name="Vos H."/>
            <person name="Wang M."/>
            <person name="Wolf Y.I."/>
            <person name="Yamagata H."/>
            <person name="Yamada T."/>
            <person name="Ye Y."/>
            <person name="Shaw J.R."/>
            <person name="Andrews J."/>
            <person name="Crease T.J."/>
            <person name="Tang H."/>
            <person name="Lucas S.M."/>
            <person name="Robertson H.M."/>
            <person name="Bork P."/>
            <person name="Koonin E.V."/>
            <person name="Zdobnov E.M."/>
            <person name="Grigoriev I.V."/>
            <person name="Lynch M."/>
            <person name="Boore J.L."/>
        </authorList>
    </citation>
    <scope>NUCLEOTIDE SEQUENCE [LARGE SCALE GENOMIC DNA]</scope>
</reference>
<dbReference type="EMBL" id="GL732759">
    <property type="protein sequence ID" value="EFX65170.1"/>
    <property type="molecule type" value="Genomic_DNA"/>
</dbReference>
<proteinExistence type="predicted"/>
<organism evidence="1 2">
    <name type="scientific">Daphnia pulex</name>
    <name type="common">Water flea</name>
    <dbReference type="NCBI Taxonomy" id="6669"/>
    <lineage>
        <taxon>Eukaryota</taxon>
        <taxon>Metazoa</taxon>
        <taxon>Ecdysozoa</taxon>
        <taxon>Arthropoda</taxon>
        <taxon>Crustacea</taxon>
        <taxon>Branchiopoda</taxon>
        <taxon>Diplostraca</taxon>
        <taxon>Cladocera</taxon>
        <taxon>Anomopoda</taxon>
        <taxon>Daphniidae</taxon>
        <taxon>Daphnia</taxon>
    </lineage>
</organism>
<dbReference type="AlphaFoldDB" id="E9HSW2"/>
<keyword evidence="2" id="KW-1185">Reference proteome</keyword>
<dbReference type="InParanoid" id="E9HSW2"/>
<evidence type="ECO:0000313" key="1">
    <source>
        <dbReference type="EMBL" id="EFX65170.1"/>
    </source>
</evidence>
<dbReference type="HOGENOM" id="CLU_2252711_0_0_1"/>